<dbReference type="EMBL" id="ABVR01000038">
    <property type="protein sequence ID" value="EEG90528.1"/>
    <property type="molecule type" value="Genomic_DNA"/>
</dbReference>
<comment type="caution">
    <text evidence="1">The sequence shown here is derived from an EMBL/GenBank/DDBJ whole genome shotgun (WGS) entry which is preliminary data.</text>
</comment>
<dbReference type="AlphaFoldDB" id="C0B7Z2"/>
<name>C0B7Z2_9FIRM</name>
<accession>C0B7Z2</accession>
<proteinExistence type="predicted"/>
<sequence>MESKTTVSQNIFYRKAFKNGIDFTKRQFSKNLYWLHFVKSTKLFEAKCF</sequence>
<organism evidence="1 2">
    <name type="scientific">Coprococcus comes ATCC 27758</name>
    <dbReference type="NCBI Taxonomy" id="470146"/>
    <lineage>
        <taxon>Bacteria</taxon>
        <taxon>Bacillati</taxon>
        <taxon>Bacillota</taxon>
        <taxon>Clostridia</taxon>
        <taxon>Lachnospirales</taxon>
        <taxon>Lachnospiraceae</taxon>
        <taxon>Coprococcus</taxon>
    </lineage>
</organism>
<reference evidence="1 2" key="1">
    <citation type="submission" date="2009-02" db="EMBL/GenBank/DDBJ databases">
        <authorList>
            <person name="Fulton L."/>
            <person name="Clifton S."/>
            <person name="Fulton B."/>
            <person name="Xu J."/>
            <person name="Minx P."/>
            <person name="Pepin K.H."/>
            <person name="Johnson M."/>
            <person name="Bhonagiri V."/>
            <person name="Nash W.E."/>
            <person name="Mardis E.R."/>
            <person name="Wilson R.K."/>
        </authorList>
    </citation>
    <scope>NUCLEOTIDE SEQUENCE [LARGE SCALE GENOMIC DNA]</scope>
    <source>
        <strain evidence="1 2">ATCC 27758</strain>
    </source>
</reference>
<gene>
    <name evidence="1" type="ORF">COPCOM_01265</name>
</gene>
<evidence type="ECO:0000313" key="2">
    <source>
        <dbReference type="Proteomes" id="UP000003793"/>
    </source>
</evidence>
<dbReference type="HOGENOM" id="CLU_3134520_0_0_9"/>
<protein>
    <submittedName>
        <fullName evidence="1">Uncharacterized protein</fullName>
    </submittedName>
</protein>
<evidence type="ECO:0000313" key="1">
    <source>
        <dbReference type="EMBL" id="EEG90528.1"/>
    </source>
</evidence>
<dbReference type="Proteomes" id="UP000003793">
    <property type="component" value="Unassembled WGS sequence"/>
</dbReference>
<reference evidence="1 2" key="2">
    <citation type="submission" date="2009-03" db="EMBL/GenBank/DDBJ databases">
        <title>Draft genome sequence of Coprococcus comes (ATCC 27758).</title>
        <authorList>
            <person name="Sudarsanam P."/>
            <person name="Ley R."/>
            <person name="Guruge J."/>
            <person name="Turnbaugh P.J."/>
            <person name="Mahowald M."/>
            <person name="Liep D."/>
            <person name="Gordon J."/>
        </authorList>
    </citation>
    <scope>NUCLEOTIDE SEQUENCE [LARGE SCALE GENOMIC DNA]</scope>
    <source>
        <strain evidence="1 2">ATCC 27758</strain>
    </source>
</reference>